<organism evidence="1 2">
    <name type="scientific">Nonomuraea solani</name>
    <dbReference type="NCBI Taxonomy" id="1144553"/>
    <lineage>
        <taxon>Bacteria</taxon>
        <taxon>Bacillati</taxon>
        <taxon>Actinomycetota</taxon>
        <taxon>Actinomycetes</taxon>
        <taxon>Streptosporangiales</taxon>
        <taxon>Streptosporangiaceae</taxon>
        <taxon>Nonomuraea</taxon>
    </lineage>
</organism>
<evidence type="ECO:0000313" key="1">
    <source>
        <dbReference type="EMBL" id="SEG99507.1"/>
    </source>
</evidence>
<dbReference type="AlphaFoldDB" id="A0A1H6ENU8"/>
<dbReference type="EMBL" id="FNVT01000013">
    <property type="protein sequence ID" value="SEG99507.1"/>
    <property type="molecule type" value="Genomic_DNA"/>
</dbReference>
<dbReference type="Proteomes" id="UP000236732">
    <property type="component" value="Unassembled WGS sequence"/>
</dbReference>
<keyword evidence="2" id="KW-1185">Reference proteome</keyword>
<accession>A0A1H6ENU8</accession>
<reference evidence="1 2" key="1">
    <citation type="submission" date="2016-10" db="EMBL/GenBank/DDBJ databases">
        <authorList>
            <person name="de Groot N.N."/>
        </authorList>
    </citation>
    <scope>NUCLEOTIDE SEQUENCE [LARGE SCALE GENOMIC DNA]</scope>
    <source>
        <strain evidence="1 2">CGMCC 4.7037</strain>
    </source>
</reference>
<protein>
    <submittedName>
        <fullName evidence="1">Uncharacterized protein</fullName>
    </submittedName>
</protein>
<dbReference type="RefSeq" id="WP_235030644.1">
    <property type="nucleotide sequence ID" value="NZ_FNVT01000013.1"/>
</dbReference>
<sequence>MICEEWPKGASLWTYLEQAVEDPLSALVVGGERALAAEFPPEAHARQILHAIGSGQRTHSNIAAATQDIPRATCASGSPSSRPA</sequence>
<evidence type="ECO:0000313" key="2">
    <source>
        <dbReference type="Proteomes" id="UP000236732"/>
    </source>
</evidence>
<proteinExistence type="predicted"/>
<name>A0A1H6ENU8_9ACTN</name>
<gene>
    <name evidence="1" type="ORF">SAMN05444920_113103</name>
</gene>